<evidence type="ECO:0000313" key="2">
    <source>
        <dbReference type="EMBL" id="QEA05032.1"/>
    </source>
</evidence>
<dbReference type="SUPFAM" id="SSF53067">
    <property type="entry name" value="Actin-like ATPase domain"/>
    <property type="match status" value="2"/>
</dbReference>
<dbReference type="InterPro" id="IPR003494">
    <property type="entry name" value="SHS2_FtsA"/>
</dbReference>
<dbReference type="AlphaFoldDB" id="A0A5B8RCA5"/>
<dbReference type="Gene3D" id="3.30.1490.300">
    <property type="match status" value="1"/>
</dbReference>
<dbReference type="PIRSF" id="PIRSF019169">
    <property type="entry name" value="PilM"/>
    <property type="match status" value="1"/>
</dbReference>
<organism evidence="2">
    <name type="scientific">uncultured organism</name>
    <dbReference type="NCBI Taxonomy" id="155900"/>
    <lineage>
        <taxon>unclassified sequences</taxon>
        <taxon>environmental samples</taxon>
    </lineage>
</organism>
<evidence type="ECO:0000259" key="1">
    <source>
        <dbReference type="SMART" id="SM00842"/>
    </source>
</evidence>
<dbReference type="PANTHER" id="PTHR32432:SF3">
    <property type="entry name" value="ETHANOLAMINE UTILIZATION PROTEIN EUTJ"/>
    <property type="match status" value="1"/>
</dbReference>
<dbReference type="SMART" id="SM00842">
    <property type="entry name" value="FtsA"/>
    <property type="match status" value="1"/>
</dbReference>
<dbReference type="NCBIfam" id="TIGR01175">
    <property type="entry name" value="pilM"/>
    <property type="match status" value="1"/>
</dbReference>
<keyword evidence="2" id="KW-0131">Cell cycle</keyword>
<dbReference type="Pfam" id="PF11104">
    <property type="entry name" value="PilM_2"/>
    <property type="match status" value="1"/>
</dbReference>
<name>A0A5B8RCA5_9ZZZZ</name>
<feature type="domain" description="SHS2" evidence="1">
    <location>
        <begin position="11"/>
        <end position="179"/>
    </location>
</feature>
<dbReference type="CDD" id="cd24049">
    <property type="entry name" value="ASKHA_NBD_PilM"/>
    <property type="match status" value="1"/>
</dbReference>
<sequence>MALFRKKSSPLLGLDISSSAIKLIELSRQGRGYRVESYAVEPLPQNAVVEKNITDLEAVSRAIKGAVKRSRTKLHDAAVAVPGSSAISRILTLPKSASDEDIESQVNLQAEQYVPYPLEEVDLDFEVLGPARQGGDDEIEVLLVASRSENVEIRVDALESAGIKPKVVDVESFAVERACEPIIQSLEGEGEQTIAVMDIGATMSTLTVLEGERITYTRDQVFGGRQLTEEIMRRFDMSYAEAGRAKRQGGLGDEYEHEVLAPFREAMVQQITRSLQFFYGAGQQGSVDHVLLAGGCASIPGVAEEAEREVGIPVHVANPFASMSAASRVGKDALTEDAPALLIACGLAMRSFD</sequence>
<dbReference type="GO" id="GO:0051301">
    <property type="term" value="P:cell division"/>
    <property type="evidence" value="ECO:0007669"/>
    <property type="project" value="UniProtKB-KW"/>
</dbReference>
<dbReference type="InterPro" id="IPR043129">
    <property type="entry name" value="ATPase_NBD"/>
</dbReference>
<gene>
    <name evidence="2" type="primary">ftsA_2</name>
    <name evidence="2" type="ORF">KBTEX_01351</name>
</gene>
<reference evidence="2" key="1">
    <citation type="submission" date="2019-06" db="EMBL/GenBank/DDBJ databases">
        <authorList>
            <person name="Murdoch R.W."/>
            <person name="Fathepure B."/>
        </authorList>
    </citation>
    <scope>NUCLEOTIDE SEQUENCE</scope>
</reference>
<accession>A0A5B8RCA5</accession>
<dbReference type="InterPro" id="IPR050696">
    <property type="entry name" value="FtsA/MreB"/>
</dbReference>
<dbReference type="InterPro" id="IPR005883">
    <property type="entry name" value="PilM"/>
</dbReference>
<keyword evidence="2" id="KW-0132">Cell division</keyword>
<proteinExistence type="predicted"/>
<dbReference type="Gene3D" id="3.30.420.40">
    <property type="match status" value="2"/>
</dbReference>
<dbReference type="EMBL" id="MN079093">
    <property type="protein sequence ID" value="QEA05032.1"/>
    <property type="molecule type" value="Genomic_DNA"/>
</dbReference>
<protein>
    <submittedName>
        <fullName evidence="2">Cell division protein FtsA</fullName>
    </submittedName>
</protein>
<dbReference type="PANTHER" id="PTHR32432">
    <property type="entry name" value="CELL DIVISION PROTEIN FTSA-RELATED"/>
    <property type="match status" value="1"/>
</dbReference>